<organism evidence="2 3">
    <name type="scientific">Phocaeicola vulgatus</name>
    <name type="common">Bacteroides vulgatus</name>
    <dbReference type="NCBI Taxonomy" id="821"/>
    <lineage>
        <taxon>Bacteria</taxon>
        <taxon>Pseudomonadati</taxon>
        <taxon>Bacteroidota</taxon>
        <taxon>Bacteroidia</taxon>
        <taxon>Bacteroidales</taxon>
        <taxon>Bacteroidaceae</taxon>
        <taxon>Phocaeicola</taxon>
    </lineage>
</organism>
<comment type="caution">
    <text evidence="2">The sequence shown here is derived from an EMBL/GenBank/DDBJ whole genome shotgun (WGS) entry which is preliminary data.</text>
</comment>
<feature type="compositionally biased region" description="Basic and acidic residues" evidence="1">
    <location>
        <begin position="100"/>
        <end position="111"/>
    </location>
</feature>
<dbReference type="EMBL" id="MNQV01000216">
    <property type="protein sequence ID" value="OKZ45093.1"/>
    <property type="molecule type" value="Genomic_DNA"/>
</dbReference>
<dbReference type="AlphaFoldDB" id="A0A1Q6IW66"/>
<protein>
    <submittedName>
        <fullName evidence="2">Uncharacterized protein</fullName>
    </submittedName>
</protein>
<dbReference type="Proteomes" id="UP000186631">
    <property type="component" value="Unassembled WGS sequence"/>
</dbReference>
<evidence type="ECO:0000313" key="3">
    <source>
        <dbReference type="Proteomes" id="UP000186631"/>
    </source>
</evidence>
<sequence>MNIIANLTAKQKAVIRRDFLIDNFKGAYGNNATATLLLDFARKHMPDTLAEIESGYNEVYEKRHKRIEERKAALLAKERQTKPEETAEAENTQPTAEVQPEEHTQTEEVAA</sequence>
<proteinExistence type="predicted"/>
<feature type="region of interest" description="Disordered" evidence="1">
    <location>
        <begin position="75"/>
        <end position="111"/>
    </location>
</feature>
<gene>
    <name evidence="2" type="ORF">BHV80_13760</name>
</gene>
<feature type="compositionally biased region" description="Basic and acidic residues" evidence="1">
    <location>
        <begin position="75"/>
        <end position="85"/>
    </location>
</feature>
<evidence type="ECO:0000256" key="1">
    <source>
        <dbReference type="SAM" id="MobiDB-lite"/>
    </source>
</evidence>
<reference evidence="2 3" key="1">
    <citation type="journal article" date="2016" name="Nat. Biotechnol.">
        <title>Measurement of bacterial replication rates in microbial communities.</title>
        <authorList>
            <person name="Brown C.T."/>
            <person name="Olm M.R."/>
            <person name="Thomas B.C."/>
            <person name="Banfield J.F."/>
        </authorList>
    </citation>
    <scope>NUCLEOTIDE SEQUENCE [LARGE SCALE GENOMIC DNA]</scope>
    <source>
        <strain evidence="2">42_262</strain>
    </source>
</reference>
<accession>A0A1Q6IW66</accession>
<evidence type="ECO:0000313" key="2">
    <source>
        <dbReference type="EMBL" id="OKZ45093.1"/>
    </source>
</evidence>
<name>A0A1Q6IW66_PHOVU</name>